<accession>A0ABN6MK43</accession>
<sequence length="62" mass="7291">MLRVRPGPTVHPEHLGPTVHRACLAWRDSKELRRRIRDIRRFPLDKLLHIGDTLHQAILLLV</sequence>
<reference evidence="1 2" key="1">
    <citation type="submission" date="2022-01" db="EMBL/GenBank/DDBJ databases">
        <title>Novel bile acid biosynthetic pathways are enriched in the microbiome of centenarians.</title>
        <authorList>
            <person name="Sato Y."/>
            <person name="Atarashi K."/>
            <person name="Plichta R.D."/>
            <person name="Arai Y."/>
            <person name="Sasajima S."/>
            <person name="Kearney M.S."/>
            <person name="Suda W."/>
            <person name="Takeshita K."/>
            <person name="Sasaki T."/>
            <person name="Okamoto S."/>
            <person name="Skelly N.A."/>
            <person name="Okamura Y."/>
            <person name="Vlamakis H."/>
            <person name="Li Y."/>
            <person name="Tanoue T."/>
            <person name="Takei H."/>
            <person name="Nittono H."/>
            <person name="Narushima S."/>
            <person name="Irie J."/>
            <person name="Itoh H."/>
            <person name="Moriya K."/>
            <person name="Sugiura Y."/>
            <person name="Suematsu M."/>
            <person name="Moritoki N."/>
            <person name="Shibata S."/>
            <person name="Littman R.D."/>
            <person name="Fischbach A.M."/>
            <person name="Uwamino Y."/>
            <person name="Inoue T."/>
            <person name="Honda A."/>
            <person name="Hattori M."/>
            <person name="Murai T."/>
            <person name="Xavier J.R."/>
            <person name="Hirose N."/>
            <person name="Honda K."/>
        </authorList>
    </citation>
    <scope>NUCLEOTIDE SEQUENCE [LARGE SCALE GENOMIC DNA]</scope>
    <source>
        <strain evidence="1 2">CE91-St30</strain>
    </source>
</reference>
<evidence type="ECO:0000313" key="2">
    <source>
        <dbReference type="Proteomes" id="UP001320544"/>
    </source>
</evidence>
<keyword evidence="2" id="KW-1185">Reference proteome</keyword>
<gene>
    <name evidence="1" type="ORF">CE91St30_29460</name>
</gene>
<organism evidence="1 2">
    <name type="scientific">Raoultibacter timonensis</name>
    <dbReference type="NCBI Taxonomy" id="1907662"/>
    <lineage>
        <taxon>Bacteria</taxon>
        <taxon>Bacillati</taxon>
        <taxon>Actinomycetota</taxon>
        <taxon>Coriobacteriia</taxon>
        <taxon>Eggerthellales</taxon>
        <taxon>Eggerthellaceae</taxon>
        <taxon>Raoultibacter</taxon>
    </lineage>
</organism>
<dbReference type="EMBL" id="AP025564">
    <property type="protein sequence ID" value="BDE97613.1"/>
    <property type="molecule type" value="Genomic_DNA"/>
</dbReference>
<evidence type="ECO:0000313" key="1">
    <source>
        <dbReference type="EMBL" id="BDE97613.1"/>
    </source>
</evidence>
<name>A0ABN6MK43_9ACTN</name>
<protein>
    <submittedName>
        <fullName evidence="1">Uncharacterized protein</fullName>
    </submittedName>
</protein>
<proteinExistence type="predicted"/>
<dbReference type="Proteomes" id="UP001320544">
    <property type="component" value="Chromosome"/>
</dbReference>